<dbReference type="Proteomes" id="UP000188235">
    <property type="component" value="Chromosome"/>
</dbReference>
<reference evidence="1 2" key="1">
    <citation type="journal article" date="2008" name="Int. J. Syst. Evol. Microbiol.">
        <title>Tessaracoccus flavescens sp. nov., isolated from marine sediment.</title>
        <authorList>
            <person name="Lee D.W."/>
            <person name="Lee S.D."/>
        </authorList>
    </citation>
    <scope>NUCLEOTIDE SEQUENCE [LARGE SCALE GENOMIC DNA]</scope>
    <source>
        <strain evidence="1 2">SST-39T</strain>
    </source>
</reference>
<dbReference type="InterPro" id="IPR036412">
    <property type="entry name" value="HAD-like_sf"/>
</dbReference>
<name>A0A1Q2D2C6_9ACTN</name>
<dbReference type="PANTHER" id="PTHR43481">
    <property type="entry name" value="FRUCTOSE-1-PHOSPHATE PHOSPHATASE"/>
    <property type="match status" value="1"/>
</dbReference>
<dbReference type="InterPro" id="IPR051806">
    <property type="entry name" value="HAD-like_SPP"/>
</dbReference>
<dbReference type="InterPro" id="IPR023198">
    <property type="entry name" value="PGP-like_dom2"/>
</dbReference>
<evidence type="ECO:0000313" key="1">
    <source>
        <dbReference type="EMBL" id="AQP52559.1"/>
    </source>
</evidence>
<dbReference type="GO" id="GO:0050308">
    <property type="term" value="F:sugar-phosphatase activity"/>
    <property type="evidence" value="ECO:0007669"/>
    <property type="project" value="TreeGrafter"/>
</dbReference>
<evidence type="ECO:0008006" key="3">
    <source>
        <dbReference type="Google" id="ProtNLM"/>
    </source>
</evidence>
<dbReference type="SUPFAM" id="SSF56784">
    <property type="entry name" value="HAD-like"/>
    <property type="match status" value="1"/>
</dbReference>
<dbReference type="Gene3D" id="3.40.50.1000">
    <property type="entry name" value="HAD superfamily/HAD-like"/>
    <property type="match status" value="1"/>
</dbReference>
<dbReference type="KEGG" id="tfa:BW733_09930"/>
<dbReference type="SFLD" id="SFLDS00003">
    <property type="entry name" value="Haloacid_Dehalogenase"/>
    <property type="match status" value="1"/>
</dbReference>
<sequence>MLGVFDAVVFDFDGTLADSHASMMRAYRIFADEYGIDFEEAKRYTGMPTEAVARILLPADIAPAAGLRIDELESSNTEGVVPLPGAVAALDAVPQARLAIATSCTDRLITARMAAAGLPLPDVTVTRDMVVNGKPAPDSFLLAADRLGVDPARCVVLEDAPAGVRGARDAGCATIGIRTHHTDQEIGADWCVDTLADLSFENTDEGVRISRIA</sequence>
<dbReference type="PANTHER" id="PTHR43481:SF4">
    <property type="entry name" value="GLYCEROL-1-PHOSPHATE PHOSPHOHYDROLASE 1-RELATED"/>
    <property type="match status" value="1"/>
</dbReference>
<dbReference type="PRINTS" id="PR00413">
    <property type="entry name" value="HADHALOGNASE"/>
</dbReference>
<dbReference type="SFLD" id="SFLDG01129">
    <property type="entry name" value="C1.5:_HAD__Beta-PGM__Phosphata"/>
    <property type="match status" value="1"/>
</dbReference>
<proteinExistence type="predicted"/>
<gene>
    <name evidence="1" type="ORF">BW733_09930</name>
</gene>
<dbReference type="SFLD" id="SFLDG01135">
    <property type="entry name" value="C1.5.6:_HAD__Beta-PGM__Phospha"/>
    <property type="match status" value="1"/>
</dbReference>
<dbReference type="InterPro" id="IPR006439">
    <property type="entry name" value="HAD-SF_hydro_IA"/>
</dbReference>
<organism evidence="1 2">
    <name type="scientific">Tessaracoccus flavescens</name>
    <dbReference type="NCBI Taxonomy" id="399497"/>
    <lineage>
        <taxon>Bacteria</taxon>
        <taxon>Bacillati</taxon>
        <taxon>Actinomycetota</taxon>
        <taxon>Actinomycetes</taxon>
        <taxon>Propionibacteriales</taxon>
        <taxon>Propionibacteriaceae</taxon>
        <taxon>Tessaracoccus</taxon>
    </lineage>
</organism>
<dbReference type="Gene3D" id="1.10.150.240">
    <property type="entry name" value="Putative phosphatase, domain 2"/>
    <property type="match status" value="1"/>
</dbReference>
<dbReference type="AlphaFoldDB" id="A0A1Q2D2C6"/>
<keyword evidence="2" id="KW-1185">Reference proteome</keyword>
<dbReference type="NCBIfam" id="TIGR01509">
    <property type="entry name" value="HAD-SF-IA-v3"/>
    <property type="match status" value="1"/>
</dbReference>
<accession>A0A1Q2D2C6</accession>
<dbReference type="Pfam" id="PF00702">
    <property type="entry name" value="Hydrolase"/>
    <property type="match status" value="1"/>
</dbReference>
<dbReference type="EMBL" id="CP019607">
    <property type="protein sequence ID" value="AQP52559.1"/>
    <property type="molecule type" value="Genomic_DNA"/>
</dbReference>
<dbReference type="InterPro" id="IPR023214">
    <property type="entry name" value="HAD_sf"/>
</dbReference>
<protein>
    <recommendedName>
        <fullName evidence="3">Phosphatase</fullName>
    </recommendedName>
</protein>
<evidence type="ECO:0000313" key="2">
    <source>
        <dbReference type="Proteomes" id="UP000188235"/>
    </source>
</evidence>
<dbReference type="STRING" id="399497.BW733_09930"/>